<evidence type="ECO:0000256" key="2">
    <source>
        <dbReference type="ARBA" id="ARBA00022857"/>
    </source>
</evidence>
<evidence type="ECO:0000313" key="5">
    <source>
        <dbReference type="Proteomes" id="UP000567795"/>
    </source>
</evidence>
<dbReference type="PANTHER" id="PTHR42748:SF7">
    <property type="entry name" value="NMRA LIKE REDOX SENSOR 1-RELATED"/>
    <property type="match status" value="1"/>
</dbReference>
<keyword evidence="5" id="KW-1185">Reference proteome</keyword>
<sequence length="301" mass="32114">MHTADRTILVTGATGRQGGAAARHLLADGWRVRALVRDPDAPAARALRRAGAELVTGDLDDVASLRAAVTGAHGVFGVTPDDRTGLREVAWGRNLAEAAAEAGVRHYVFTSVGGAERHAEQPAGFAAKWSVEQHVRRLGLPATILRPVRFMENHAIPGLPMGGIVDGVLLHIFRPDVPVQLIAVDDIGAVAALAFAHPEEYLGEAIELAGDELTPEETVKLIGRALGRQVRYRQLPLEEAAAIMPGIERAYAFLYEGGGWQADIPALRKRHPGLMDFPTWLQRGGAAAIEALWAGRDGAEG</sequence>
<keyword evidence="2" id="KW-0521">NADP</keyword>
<dbReference type="InterPro" id="IPR036291">
    <property type="entry name" value="NAD(P)-bd_dom_sf"/>
</dbReference>
<dbReference type="SUPFAM" id="SSF51735">
    <property type="entry name" value="NAD(P)-binding Rossmann-fold domains"/>
    <property type="match status" value="1"/>
</dbReference>
<dbReference type="InterPro" id="IPR051164">
    <property type="entry name" value="NmrA-like_oxidored"/>
</dbReference>
<dbReference type="Gene3D" id="3.40.50.720">
    <property type="entry name" value="NAD(P)-binding Rossmann-like Domain"/>
    <property type="match status" value="1"/>
</dbReference>
<dbReference type="Proteomes" id="UP000567795">
    <property type="component" value="Unassembled WGS sequence"/>
</dbReference>
<protein>
    <submittedName>
        <fullName evidence="4">Uncharacterized protein YbjT (DUF2867 family)</fullName>
    </submittedName>
</protein>
<dbReference type="PANTHER" id="PTHR42748">
    <property type="entry name" value="NITROGEN METABOLITE REPRESSION PROTEIN NMRA FAMILY MEMBER"/>
    <property type="match status" value="1"/>
</dbReference>
<comment type="similarity">
    <text evidence="1">Belongs to the NmrA-type oxidoreductase family.</text>
</comment>
<name>A0A853A1R0_9ACTN</name>
<gene>
    <name evidence="4" type="ORF">FHU37_003787</name>
</gene>
<dbReference type="Gene3D" id="3.90.25.10">
    <property type="entry name" value="UDP-galactose 4-epimerase, domain 1"/>
    <property type="match status" value="1"/>
</dbReference>
<dbReference type="InterPro" id="IPR008030">
    <property type="entry name" value="NmrA-like"/>
</dbReference>
<reference evidence="4 5" key="1">
    <citation type="submission" date="2020-07" db="EMBL/GenBank/DDBJ databases">
        <title>Sequencing the genomes of 1000 actinobacteria strains.</title>
        <authorList>
            <person name="Klenk H.-P."/>
        </authorList>
    </citation>
    <scope>NUCLEOTIDE SEQUENCE [LARGE SCALE GENOMIC DNA]</scope>
    <source>
        <strain evidence="4 5">DSM 42178</strain>
    </source>
</reference>
<evidence type="ECO:0000259" key="3">
    <source>
        <dbReference type="Pfam" id="PF05368"/>
    </source>
</evidence>
<dbReference type="CDD" id="cd05251">
    <property type="entry name" value="NmrA_like_SDR_a"/>
    <property type="match status" value="1"/>
</dbReference>
<accession>A0A853A1R0</accession>
<dbReference type="EMBL" id="JACBZD010000001">
    <property type="protein sequence ID" value="NYI06844.1"/>
    <property type="molecule type" value="Genomic_DNA"/>
</dbReference>
<dbReference type="RefSeq" id="WP_179815360.1">
    <property type="nucleotide sequence ID" value="NZ_JACBZD010000001.1"/>
</dbReference>
<organism evidence="4 5">
    <name type="scientific">Allostreptomyces psammosilenae</name>
    <dbReference type="NCBI Taxonomy" id="1892865"/>
    <lineage>
        <taxon>Bacteria</taxon>
        <taxon>Bacillati</taxon>
        <taxon>Actinomycetota</taxon>
        <taxon>Actinomycetes</taxon>
        <taxon>Kitasatosporales</taxon>
        <taxon>Streptomycetaceae</taxon>
        <taxon>Allostreptomyces</taxon>
    </lineage>
</organism>
<comment type="caution">
    <text evidence="4">The sequence shown here is derived from an EMBL/GenBank/DDBJ whole genome shotgun (WGS) entry which is preliminary data.</text>
</comment>
<evidence type="ECO:0000313" key="4">
    <source>
        <dbReference type="EMBL" id="NYI06844.1"/>
    </source>
</evidence>
<evidence type="ECO:0000256" key="1">
    <source>
        <dbReference type="ARBA" id="ARBA00006328"/>
    </source>
</evidence>
<proteinExistence type="inferred from homology"/>
<feature type="domain" description="NmrA-like" evidence="3">
    <location>
        <begin position="5"/>
        <end position="245"/>
    </location>
</feature>
<dbReference type="AlphaFoldDB" id="A0A853A1R0"/>
<dbReference type="Pfam" id="PF05368">
    <property type="entry name" value="NmrA"/>
    <property type="match status" value="1"/>
</dbReference>